<keyword evidence="14" id="KW-0770">Synapse</keyword>
<evidence type="ECO:0000256" key="13">
    <source>
        <dbReference type="ARBA" id="ARBA00022980"/>
    </source>
</evidence>
<evidence type="ECO:0000256" key="7">
    <source>
        <dbReference type="ARBA" id="ARBA00011980"/>
    </source>
</evidence>
<dbReference type="EC" id="3.6.5.5" evidence="7"/>
<dbReference type="InterPro" id="IPR001648">
    <property type="entry name" value="Ribosomal_bS18"/>
</dbReference>
<dbReference type="InterPro" id="IPR027417">
    <property type="entry name" value="P-loop_NTPase"/>
</dbReference>
<evidence type="ECO:0000256" key="21">
    <source>
        <dbReference type="ARBA" id="ARBA00023329"/>
    </source>
</evidence>
<gene>
    <name evidence="23" type="primary">DNM1L_2</name>
    <name evidence="23" type="ORF">P7K49_019418</name>
</gene>
<evidence type="ECO:0000256" key="17">
    <source>
        <dbReference type="ARBA" id="ARBA00023134"/>
    </source>
</evidence>
<evidence type="ECO:0000259" key="22">
    <source>
        <dbReference type="PROSITE" id="PS51718"/>
    </source>
</evidence>
<keyword evidence="11" id="KW-1000">Mitochondrion outer membrane</keyword>
<evidence type="ECO:0000256" key="8">
    <source>
        <dbReference type="ARBA" id="ARBA00018833"/>
    </source>
</evidence>
<dbReference type="SUPFAM" id="SSF46911">
    <property type="entry name" value="Ribosomal protein S18"/>
    <property type="match status" value="1"/>
</dbReference>
<evidence type="ECO:0000256" key="15">
    <source>
        <dbReference type="ARBA" id="ARBA00023034"/>
    </source>
</evidence>
<keyword evidence="19" id="KW-0168">Coated pit</keyword>
<evidence type="ECO:0000313" key="24">
    <source>
        <dbReference type="Proteomes" id="UP001266305"/>
    </source>
</evidence>
<keyword evidence="20" id="KW-0687">Ribonucleoprotein</keyword>
<evidence type="ECO:0000256" key="9">
    <source>
        <dbReference type="ARBA" id="ARBA00022490"/>
    </source>
</evidence>
<keyword evidence="11" id="KW-0472">Membrane</keyword>
<dbReference type="PANTHER" id="PTHR11566">
    <property type="entry name" value="DYNAMIN"/>
    <property type="match status" value="1"/>
</dbReference>
<dbReference type="Pfam" id="PF01084">
    <property type="entry name" value="Ribosomal_S18"/>
    <property type="match status" value="1"/>
</dbReference>
<dbReference type="SMART" id="SM00053">
    <property type="entry name" value="DYNc"/>
    <property type="match status" value="1"/>
</dbReference>
<keyword evidence="16" id="KW-0090">Biological rhythms</keyword>
<dbReference type="PRINTS" id="PR00195">
    <property type="entry name" value="DYNAMIN"/>
</dbReference>
<evidence type="ECO:0000256" key="11">
    <source>
        <dbReference type="ARBA" id="ARBA00022787"/>
    </source>
</evidence>
<evidence type="ECO:0000256" key="18">
    <source>
        <dbReference type="ARBA" id="ARBA00023140"/>
    </source>
</evidence>
<dbReference type="Proteomes" id="UP001266305">
    <property type="component" value="Unassembled WGS sequence"/>
</dbReference>
<keyword evidence="13" id="KW-0689">Ribosomal protein</keyword>
<evidence type="ECO:0000256" key="3">
    <source>
        <dbReference type="ARBA" id="ARBA00004450"/>
    </source>
</evidence>
<evidence type="ECO:0000256" key="4">
    <source>
        <dbReference type="ARBA" id="ARBA00004514"/>
    </source>
</evidence>
<dbReference type="InterPro" id="IPR000375">
    <property type="entry name" value="Dynamin_stalk"/>
</dbReference>
<evidence type="ECO:0000256" key="5">
    <source>
        <dbReference type="ARBA" id="ARBA00004555"/>
    </source>
</evidence>
<dbReference type="InterPro" id="IPR045063">
    <property type="entry name" value="Dynamin_N"/>
</dbReference>
<dbReference type="InterPro" id="IPR030381">
    <property type="entry name" value="G_DYNAMIN_dom"/>
</dbReference>
<sequence length="370" mass="41508">MDFETNGGVSPEPIHLKIFSPNVVNLTLVDLPGMTKVPVGDQPKDIELQIRELILRFISNPNSIILAVTAANTDMATSEALKISREVDPDGRKKLTHLVTAAVSLTHPRIHTVLWRRGCSQYKQVASNEDLPIPMENPYKEPLKKCILCGKHVDYKNVQLLSQFVSPFTGYIYGRHITGLCGKKQKEITKAIKRAQILGFMPVTYKDPAYLKDPKVCRRTLAVITKLDLMDAGTDAMDVLMGRVIPVKLGIIGVVNRSQLDINNKKSVTDSIRDEYAFLQKKYPSLANRNGTKYLARTLNRLLMHHIRDCLPELKTRINVLAAQYQSLLNSYGEPVDDKSATLLQLITKFATEYCNTIEGTAKYIETSEL</sequence>
<dbReference type="InterPro" id="IPR001401">
    <property type="entry name" value="Dynamin_GTPase"/>
</dbReference>
<dbReference type="EMBL" id="JASSZA010000009">
    <property type="protein sequence ID" value="KAK2101752.1"/>
    <property type="molecule type" value="Genomic_DNA"/>
</dbReference>
<dbReference type="CDD" id="cd08771">
    <property type="entry name" value="DLP_1"/>
    <property type="match status" value="1"/>
</dbReference>
<proteinExistence type="predicted"/>
<keyword evidence="10" id="KW-0547">Nucleotide-binding</keyword>
<dbReference type="Pfam" id="PF01031">
    <property type="entry name" value="Dynamin_M"/>
    <property type="match status" value="1"/>
</dbReference>
<keyword evidence="18" id="KW-0576">Peroxisome</keyword>
<dbReference type="InterPro" id="IPR022812">
    <property type="entry name" value="Dynamin"/>
</dbReference>
<evidence type="ECO:0000256" key="1">
    <source>
        <dbReference type="ARBA" id="ARBA00004275"/>
    </source>
</evidence>
<evidence type="ECO:0000256" key="20">
    <source>
        <dbReference type="ARBA" id="ARBA00023274"/>
    </source>
</evidence>
<evidence type="ECO:0000256" key="10">
    <source>
        <dbReference type="ARBA" id="ARBA00022741"/>
    </source>
</evidence>
<dbReference type="Pfam" id="PF00350">
    <property type="entry name" value="Dynamin_N"/>
    <property type="match status" value="1"/>
</dbReference>
<evidence type="ECO:0000256" key="19">
    <source>
        <dbReference type="ARBA" id="ARBA00023176"/>
    </source>
</evidence>
<dbReference type="Gene3D" id="4.10.640.10">
    <property type="entry name" value="Ribosomal protein S18"/>
    <property type="match status" value="1"/>
</dbReference>
<dbReference type="NCBIfam" id="TIGR00165">
    <property type="entry name" value="S18"/>
    <property type="match status" value="1"/>
</dbReference>
<dbReference type="SUPFAM" id="SSF52540">
    <property type="entry name" value="P-loop containing nucleoside triphosphate hydrolases"/>
    <property type="match status" value="2"/>
</dbReference>
<keyword evidence="9" id="KW-0963">Cytoplasm</keyword>
<keyword evidence="21" id="KW-0968">Cytoplasmic vesicle</keyword>
<evidence type="ECO:0000256" key="6">
    <source>
        <dbReference type="ARBA" id="ARBA00004600"/>
    </source>
</evidence>
<keyword evidence="15" id="KW-0333">Golgi apparatus</keyword>
<name>A0ABQ9UZU0_SAGOE</name>
<feature type="domain" description="Dynamin-type G" evidence="22">
    <location>
        <begin position="1"/>
        <end position="93"/>
    </location>
</feature>
<evidence type="ECO:0000256" key="14">
    <source>
        <dbReference type="ARBA" id="ARBA00023018"/>
    </source>
</evidence>
<organism evidence="23 24">
    <name type="scientific">Saguinus oedipus</name>
    <name type="common">Cotton-top tamarin</name>
    <name type="synonym">Oedipomidas oedipus</name>
    <dbReference type="NCBI Taxonomy" id="9490"/>
    <lineage>
        <taxon>Eukaryota</taxon>
        <taxon>Metazoa</taxon>
        <taxon>Chordata</taxon>
        <taxon>Craniata</taxon>
        <taxon>Vertebrata</taxon>
        <taxon>Euteleostomi</taxon>
        <taxon>Mammalia</taxon>
        <taxon>Eutheria</taxon>
        <taxon>Euarchontoglires</taxon>
        <taxon>Primates</taxon>
        <taxon>Haplorrhini</taxon>
        <taxon>Platyrrhini</taxon>
        <taxon>Cebidae</taxon>
        <taxon>Callitrichinae</taxon>
        <taxon>Saguinus</taxon>
    </lineage>
</organism>
<dbReference type="InterPro" id="IPR036870">
    <property type="entry name" value="Ribosomal_bS18_sf"/>
</dbReference>
<dbReference type="Gene3D" id="3.40.50.300">
    <property type="entry name" value="P-loop containing nucleotide triphosphate hydrolases"/>
    <property type="match status" value="1"/>
</dbReference>
<evidence type="ECO:0000313" key="23">
    <source>
        <dbReference type="EMBL" id="KAK2101752.1"/>
    </source>
</evidence>
<evidence type="ECO:0000256" key="12">
    <source>
        <dbReference type="ARBA" id="ARBA00022801"/>
    </source>
</evidence>
<evidence type="ECO:0000256" key="16">
    <source>
        <dbReference type="ARBA" id="ARBA00023108"/>
    </source>
</evidence>
<dbReference type="PANTHER" id="PTHR11566:SF39">
    <property type="entry name" value="DYNAMIN-1-LIKE PROTEIN"/>
    <property type="match status" value="1"/>
</dbReference>
<protein>
    <recommendedName>
        <fullName evidence="8">Dynamin-1-like protein</fullName>
        <ecNumber evidence="7">3.6.5.5</ecNumber>
    </recommendedName>
</protein>
<comment type="subcellular location">
    <subcellularLocation>
        <location evidence="4">Cytoplasm</location>
        <location evidence="4">Cytosol</location>
    </subcellularLocation>
    <subcellularLocation>
        <location evidence="2">Cytoplasmic vesicle</location>
        <location evidence="2">Secretory vesicle</location>
        <location evidence="2">Synaptic vesicle membrane</location>
    </subcellularLocation>
    <subcellularLocation>
        <location evidence="5">Golgi apparatus</location>
    </subcellularLocation>
    <subcellularLocation>
        <location evidence="6">Membrane</location>
        <location evidence="6">Clathrin-coated pit</location>
    </subcellularLocation>
    <subcellularLocation>
        <location evidence="3">Mitochondrion outer membrane</location>
        <topology evidence="3">Peripheral membrane protein</topology>
    </subcellularLocation>
    <subcellularLocation>
        <location evidence="1">Peroxisome</location>
    </subcellularLocation>
</comment>
<comment type="caution">
    <text evidence="23">The sequence shown here is derived from an EMBL/GenBank/DDBJ whole genome shotgun (WGS) entry which is preliminary data.</text>
</comment>
<evidence type="ECO:0000256" key="2">
    <source>
        <dbReference type="ARBA" id="ARBA00004432"/>
    </source>
</evidence>
<accession>A0ABQ9UZU0</accession>
<keyword evidence="12" id="KW-0378">Hydrolase</keyword>
<reference evidence="23 24" key="1">
    <citation type="submission" date="2023-05" db="EMBL/GenBank/DDBJ databases">
        <title>B98-5 Cell Line De Novo Hybrid Assembly: An Optical Mapping Approach.</title>
        <authorList>
            <person name="Kananen K."/>
            <person name="Auerbach J.A."/>
            <person name="Kautto E."/>
            <person name="Blachly J.S."/>
        </authorList>
    </citation>
    <scope>NUCLEOTIDE SEQUENCE [LARGE SCALE GENOMIC DNA]</scope>
    <source>
        <strain evidence="23">B95-8</strain>
        <tissue evidence="23">Cell line</tissue>
    </source>
</reference>
<keyword evidence="11" id="KW-0496">Mitochondrion</keyword>
<keyword evidence="24" id="KW-1185">Reference proteome</keyword>
<keyword evidence="17" id="KW-0342">GTP-binding</keyword>
<dbReference type="PROSITE" id="PS51718">
    <property type="entry name" value="G_DYNAMIN_2"/>
    <property type="match status" value="1"/>
</dbReference>